<sequence>MRNKVYVSGIVALIFSLLLTVISITAFNLVFFTKMYHQLNTAETMRMSEEDLDKATAVLLEYIKGTRDSIDLVVNVNGYDVEMFNAREKAHMVDVRDLYQNAMMVRTGLALYAAILALIAMGLNHYNDLAQNRKNLQNALIISGMIIGGIAFYAFIDFNAFWTQFHEVFFSNDLWLLDPRTDRMIQMFPEPFFSAMVQRIVIAFISLFAVIMGVYAYLDWRVKHDSHRTL</sequence>
<organism evidence="2 3">
    <name type="scientific">Erysipelothrix larvae</name>
    <dbReference type="NCBI Taxonomy" id="1514105"/>
    <lineage>
        <taxon>Bacteria</taxon>
        <taxon>Bacillati</taxon>
        <taxon>Bacillota</taxon>
        <taxon>Erysipelotrichia</taxon>
        <taxon>Erysipelotrichales</taxon>
        <taxon>Erysipelotrichaceae</taxon>
        <taxon>Erysipelothrix</taxon>
    </lineage>
</organism>
<evidence type="ECO:0000313" key="3">
    <source>
        <dbReference type="Proteomes" id="UP000063781"/>
    </source>
</evidence>
<evidence type="ECO:0000256" key="1">
    <source>
        <dbReference type="SAM" id="Phobius"/>
    </source>
</evidence>
<feature type="transmembrane region" description="Helical" evidence="1">
    <location>
        <begin position="196"/>
        <end position="218"/>
    </location>
</feature>
<dbReference type="InterPro" id="IPR010178">
    <property type="entry name" value="Lit"/>
</dbReference>
<keyword evidence="1" id="KW-1133">Transmembrane helix</keyword>
<keyword evidence="1" id="KW-0472">Membrane</keyword>
<keyword evidence="3" id="KW-1185">Reference proteome</keyword>
<feature type="transmembrane region" description="Helical" evidence="1">
    <location>
        <begin position="109"/>
        <end position="126"/>
    </location>
</feature>
<feature type="transmembrane region" description="Helical" evidence="1">
    <location>
        <begin position="7"/>
        <end position="31"/>
    </location>
</feature>
<keyword evidence="1" id="KW-0812">Transmembrane</keyword>
<proteinExistence type="predicted"/>
<dbReference type="KEGG" id="erl:AOC36_05590"/>
<dbReference type="NCBIfam" id="TIGR01906">
    <property type="entry name" value="integ_TIGR01906"/>
    <property type="match status" value="1"/>
</dbReference>
<name>A0A0X8GZZ2_9FIRM</name>
<dbReference type="STRING" id="1514105.AOC36_05590"/>
<dbReference type="EMBL" id="CP013213">
    <property type="protein sequence ID" value="AMC93469.1"/>
    <property type="molecule type" value="Genomic_DNA"/>
</dbReference>
<reference evidence="2 3" key="1">
    <citation type="submission" date="2015-10" db="EMBL/GenBank/DDBJ databases">
        <title>Erysipelothrix larvae sp. LV19 isolated from the larval gut of the rhinoceros beetle, Trypoxylus dichotomus.</title>
        <authorList>
            <person name="Lim S."/>
            <person name="Kim B.-C."/>
        </authorList>
    </citation>
    <scope>NUCLEOTIDE SEQUENCE [LARGE SCALE GENOMIC DNA]</scope>
    <source>
        <strain evidence="2 3">LV19</strain>
    </source>
</reference>
<feature type="transmembrane region" description="Helical" evidence="1">
    <location>
        <begin position="138"/>
        <end position="156"/>
    </location>
</feature>
<dbReference type="OrthoDB" id="9813051at2"/>
<evidence type="ECO:0008006" key="4">
    <source>
        <dbReference type="Google" id="ProtNLM"/>
    </source>
</evidence>
<accession>A0A0X8GZZ2</accession>
<protein>
    <recommendedName>
        <fullName evidence="4">TIGR01906 family membrane protein</fullName>
    </recommendedName>
</protein>
<dbReference type="Proteomes" id="UP000063781">
    <property type="component" value="Chromosome"/>
</dbReference>
<gene>
    <name evidence="2" type="ORF">AOC36_05590</name>
</gene>
<dbReference type="RefSeq" id="WP_067632288.1">
    <property type="nucleotide sequence ID" value="NZ_CP013213.1"/>
</dbReference>
<dbReference type="AlphaFoldDB" id="A0A0X8GZZ2"/>
<dbReference type="Pfam" id="PF07314">
    <property type="entry name" value="Lit"/>
    <property type="match status" value="1"/>
</dbReference>
<evidence type="ECO:0000313" key="2">
    <source>
        <dbReference type="EMBL" id="AMC93469.1"/>
    </source>
</evidence>